<keyword evidence="1" id="KW-0436">Ligase</keyword>
<dbReference type="Pfam" id="PF13380">
    <property type="entry name" value="CoA_binding_2"/>
    <property type="match status" value="1"/>
</dbReference>
<organism evidence="8 9">
    <name type="scientific">Syntrophorhabdus aromaticivorans</name>
    <dbReference type="NCBI Taxonomy" id="328301"/>
    <lineage>
        <taxon>Bacteria</taxon>
        <taxon>Pseudomonadati</taxon>
        <taxon>Thermodesulfobacteriota</taxon>
        <taxon>Syntrophorhabdia</taxon>
        <taxon>Syntrophorhabdales</taxon>
        <taxon>Syntrophorhabdaceae</taxon>
        <taxon>Syntrophorhabdus</taxon>
    </lineage>
</organism>
<dbReference type="SUPFAM" id="SSF52210">
    <property type="entry name" value="Succinyl-CoA synthetase domains"/>
    <property type="match status" value="2"/>
</dbReference>
<dbReference type="Gene3D" id="3.30.470.20">
    <property type="entry name" value="ATP-grasp fold, B domain"/>
    <property type="match status" value="1"/>
</dbReference>
<dbReference type="EMBL" id="JAAYEE010000158">
    <property type="protein sequence ID" value="NLW35690.1"/>
    <property type="molecule type" value="Genomic_DNA"/>
</dbReference>
<protein>
    <submittedName>
        <fullName evidence="8">Acyl-CoA synthetase</fullName>
    </submittedName>
</protein>
<dbReference type="Gene3D" id="3.40.50.261">
    <property type="entry name" value="Succinyl-CoA synthetase domains"/>
    <property type="match status" value="2"/>
</dbReference>
<accession>A0A971S0S7</accession>
<feature type="domain" description="N-acetyltransferase" evidence="7">
    <location>
        <begin position="724"/>
        <end position="877"/>
    </location>
</feature>
<evidence type="ECO:0000256" key="1">
    <source>
        <dbReference type="ARBA" id="ARBA00022598"/>
    </source>
</evidence>
<keyword evidence="2 5" id="KW-0547">Nucleotide-binding</keyword>
<reference evidence="8" key="2">
    <citation type="submission" date="2020-01" db="EMBL/GenBank/DDBJ databases">
        <authorList>
            <person name="Campanaro S."/>
        </authorList>
    </citation>
    <scope>NUCLEOTIDE SEQUENCE</scope>
    <source>
        <strain evidence="8">AS06rmzACSIP_7</strain>
    </source>
</reference>
<dbReference type="InterPro" id="IPR016102">
    <property type="entry name" value="Succinyl-CoA_synth-like"/>
</dbReference>
<dbReference type="AlphaFoldDB" id="A0A971S0S7"/>
<feature type="domain" description="ATP-grasp" evidence="6">
    <location>
        <begin position="38"/>
        <end position="74"/>
    </location>
</feature>
<dbReference type="Gene3D" id="3.40.630.30">
    <property type="match status" value="1"/>
</dbReference>
<dbReference type="InterPro" id="IPR011761">
    <property type="entry name" value="ATP-grasp"/>
</dbReference>
<dbReference type="InterPro" id="IPR051538">
    <property type="entry name" value="Acyl-CoA_Synth/Transferase"/>
</dbReference>
<evidence type="ECO:0000313" key="8">
    <source>
        <dbReference type="EMBL" id="NLW35690.1"/>
    </source>
</evidence>
<evidence type="ECO:0000259" key="7">
    <source>
        <dbReference type="PROSITE" id="PS51186"/>
    </source>
</evidence>
<dbReference type="SUPFAM" id="SSF55729">
    <property type="entry name" value="Acyl-CoA N-acyltransferases (Nat)"/>
    <property type="match status" value="1"/>
</dbReference>
<dbReference type="PROSITE" id="PS50975">
    <property type="entry name" value="ATP_GRASP"/>
    <property type="match status" value="1"/>
</dbReference>
<dbReference type="Pfam" id="PF13607">
    <property type="entry name" value="Succ_CoA_lig"/>
    <property type="match status" value="1"/>
</dbReference>
<dbReference type="GO" id="GO:0016747">
    <property type="term" value="F:acyltransferase activity, transferring groups other than amino-acyl groups"/>
    <property type="evidence" value="ECO:0007669"/>
    <property type="project" value="InterPro"/>
</dbReference>
<proteinExistence type="inferred from homology"/>
<evidence type="ECO:0000313" key="9">
    <source>
        <dbReference type="Proteomes" id="UP000777265"/>
    </source>
</evidence>
<comment type="caution">
    <text evidence="8">The sequence shown here is derived from an EMBL/GenBank/DDBJ whole genome shotgun (WGS) entry which is preliminary data.</text>
</comment>
<reference evidence="8" key="1">
    <citation type="journal article" date="2020" name="Biotechnol. Biofuels">
        <title>New insights from the biogas microbiome by comprehensive genome-resolved metagenomics of nearly 1600 species originating from multiple anaerobic digesters.</title>
        <authorList>
            <person name="Campanaro S."/>
            <person name="Treu L."/>
            <person name="Rodriguez-R L.M."/>
            <person name="Kovalovszki A."/>
            <person name="Ziels R.M."/>
            <person name="Maus I."/>
            <person name="Zhu X."/>
            <person name="Kougias P.G."/>
            <person name="Basile A."/>
            <person name="Luo G."/>
            <person name="Schluter A."/>
            <person name="Konstantinidis K.T."/>
            <person name="Angelidaki I."/>
        </authorList>
    </citation>
    <scope>NUCLEOTIDE SEQUENCE</scope>
    <source>
        <strain evidence="8">AS06rmzACSIP_7</strain>
    </source>
</reference>
<dbReference type="SUPFAM" id="SSF56059">
    <property type="entry name" value="Glutathione synthetase ATP-binding domain-like"/>
    <property type="match status" value="1"/>
</dbReference>
<dbReference type="PROSITE" id="PS51186">
    <property type="entry name" value="GNAT"/>
    <property type="match status" value="1"/>
</dbReference>
<dbReference type="Pfam" id="PF19045">
    <property type="entry name" value="Ligase_CoA_2"/>
    <property type="match status" value="1"/>
</dbReference>
<dbReference type="SMART" id="SM00881">
    <property type="entry name" value="CoA_binding"/>
    <property type="match status" value="1"/>
</dbReference>
<dbReference type="PANTHER" id="PTHR43334:SF2">
    <property type="entry name" value="ACETATE--COA LIGASE [ADP-FORMING]"/>
    <property type="match status" value="1"/>
</dbReference>
<dbReference type="InterPro" id="IPR036291">
    <property type="entry name" value="NAD(P)-bd_dom_sf"/>
</dbReference>
<dbReference type="Gene3D" id="3.30.1490.20">
    <property type="entry name" value="ATP-grasp fold, A domain"/>
    <property type="match status" value="1"/>
</dbReference>
<evidence type="ECO:0000256" key="4">
    <source>
        <dbReference type="ARBA" id="ARBA00060888"/>
    </source>
</evidence>
<evidence type="ECO:0000256" key="5">
    <source>
        <dbReference type="PROSITE-ProRule" id="PRU00409"/>
    </source>
</evidence>
<dbReference type="Gene3D" id="3.40.50.720">
    <property type="entry name" value="NAD(P)-binding Rossmann-like Domain"/>
    <property type="match status" value="1"/>
</dbReference>
<name>A0A971S0S7_9BACT</name>
<evidence type="ECO:0000256" key="2">
    <source>
        <dbReference type="ARBA" id="ARBA00022741"/>
    </source>
</evidence>
<dbReference type="InterPro" id="IPR013815">
    <property type="entry name" value="ATP_grasp_subdomain_1"/>
</dbReference>
<keyword evidence="3 5" id="KW-0067">ATP-binding</keyword>
<comment type="similarity">
    <text evidence="4">In the N-terminal section; belongs to the acetate CoA ligase alpha subunit family.</text>
</comment>
<dbReference type="Pfam" id="PF13549">
    <property type="entry name" value="ATP-grasp_5"/>
    <property type="match status" value="1"/>
</dbReference>
<dbReference type="InterPro" id="IPR032875">
    <property type="entry name" value="Succ_CoA_lig_flav_dom"/>
</dbReference>
<dbReference type="GO" id="GO:0043758">
    <property type="term" value="F:acetate-CoA ligase (ADP-forming) activity"/>
    <property type="evidence" value="ECO:0007669"/>
    <property type="project" value="InterPro"/>
</dbReference>
<dbReference type="SUPFAM" id="SSF51735">
    <property type="entry name" value="NAD(P)-binding Rossmann-fold domains"/>
    <property type="match status" value="1"/>
</dbReference>
<evidence type="ECO:0000256" key="3">
    <source>
        <dbReference type="ARBA" id="ARBA00022840"/>
    </source>
</evidence>
<dbReference type="Pfam" id="PF13302">
    <property type="entry name" value="Acetyltransf_3"/>
    <property type="match status" value="1"/>
</dbReference>
<sequence>MEQQVPTNDELVVRVDTGEILSRAHVENRKFLMEHESKQILENAGIKTTGGMVALSEDEAVEMSGDLGYPVVLKIVSPDVIHKTDFGGVKLDLKNEREVKEAYHDILSRFRDEKVIGVSVQKMAPPGVEAIVGVTRDASFGPVLMFGLGGIFAEVLKDVTFRVLPITEDSADEMLEEIKGYSLLKGYRGQSVDIPALKELLLKVSNLAITQPEITELELNPVVLYPSGYLTVDARMFIDSAPLKPDADAPAARDDLYELFYPQSIAVLGATDSQGKLGYNVMWNLLSHQFHGKLYPINPRKEAVLGLKAYKSILDIEDMVDVAIVIVPAEAAPKAIEDCCTKGVKYIVVETAGFAETGEAGRRIQSDIKNLIAKRGCRLLGPNCSGVINTHHNMVQSIGPIDQLRKGNVGLIAQAGVYAAGILTGLRNVLDFGIIATIGNKMDVSEADILEFMGQDENIKVIALYMEDVTSGQRFVDIAGRVSQKKPVIVLKAGRTEAGKKAVSSHTASMAGSDEINSAAFRQSGVIRARDNEHLFALLRAFSKQPLPKGPGVLVVTYTGSLGVAATDMLYTCNLRLAELEPHLKKQLASVLDDYLNIQNPVDCSFSMNPEQAKKIIEIGVQSEDVHGLIVIVQGEMLDSYVDTLARIDYKDKPVLCCVACKEFMMDHVIRMEQKGIPVYSTPEMAAEVLGEMYRHSLQCYKVRMKTLDRFLADNSFTIGSHSVHLRLLTRHDMDLWTEFVNSCSPRSLWLRFLSPFSATPETAQQFCNINPEEEVAVAAEITEGDRKKLIAIARLIKCRPRDEVEYAVIVTDSWQQKRLGRMLSQACLNLAKHLDIRVVNAETIQENFPIVRVLNHFHFKIESKERNMILMSLRLK</sequence>
<gene>
    <name evidence="8" type="ORF">GXY80_09455</name>
</gene>
<dbReference type="GO" id="GO:0046872">
    <property type="term" value="F:metal ion binding"/>
    <property type="evidence" value="ECO:0007669"/>
    <property type="project" value="InterPro"/>
</dbReference>
<dbReference type="GO" id="GO:0005524">
    <property type="term" value="F:ATP binding"/>
    <property type="evidence" value="ECO:0007669"/>
    <property type="project" value="UniProtKB-UniRule"/>
</dbReference>
<dbReference type="InterPro" id="IPR000182">
    <property type="entry name" value="GNAT_dom"/>
</dbReference>
<dbReference type="FunFam" id="3.30.1490.20:FF:000020">
    <property type="entry name" value="Protein lysine acetyltransferase"/>
    <property type="match status" value="1"/>
</dbReference>
<dbReference type="Proteomes" id="UP000777265">
    <property type="component" value="Unassembled WGS sequence"/>
</dbReference>
<dbReference type="InterPro" id="IPR016181">
    <property type="entry name" value="Acyl_CoA_acyltransferase"/>
</dbReference>
<dbReference type="PANTHER" id="PTHR43334">
    <property type="entry name" value="ACETATE--COA LIGASE [ADP-FORMING]"/>
    <property type="match status" value="1"/>
</dbReference>
<evidence type="ECO:0000259" key="6">
    <source>
        <dbReference type="PROSITE" id="PS50975"/>
    </source>
</evidence>
<dbReference type="InterPro" id="IPR003781">
    <property type="entry name" value="CoA-bd"/>
</dbReference>
<dbReference type="InterPro" id="IPR043938">
    <property type="entry name" value="Ligase_CoA_dom"/>
</dbReference>